<dbReference type="CDD" id="cd01562">
    <property type="entry name" value="Thr-dehyd"/>
    <property type="match status" value="1"/>
</dbReference>
<comment type="caution">
    <text evidence="7">The sequence shown here is derived from an EMBL/GenBank/DDBJ whole genome shotgun (WGS) entry which is preliminary data.</text>
</comment>
<dbReference type="NCBIfam" id="TIGR01127">
    <property type="entry name" value="ilvA_1Cterm"/>
    <property type="match status" value="1"/>
</dbReference>
<accession>A0A0B0HEA3</accession>
<dbReference type="InterPro" id="IPR005789">
    <property type="entry name" value="Thr_deHydtase_catblc"/>
</dbReference>
<dbReference type="InterPro" id="IPR044561">
    <property type="entry name" value="ACT_ThrD-II-like"/>
</dbReference>
<keyword evidence="8" id="KW-1185">Reference proteome</keyword>
<comment type="similarity">
    <text evidence="2">Belongs to the serine/threonine dehydratase family.</text>
</comment>
<evidence type="ECO:0000313" key="7">
    <source>
        <dbReference type="EMBL" id="KHF25786.1"/>
    </source>
</evidence>
<keyword evidence="3" id="KW-0663">Pyridoxal phosphate</keyword>
<evidence type="ECO:0000256" key="4">
    <source>
        <dbReference type="ARBA" id="ARBA00023239"/>
    </source>
</evidence>
<name>A0A0B0HEA3_SOVGS</name>
<dbReference type="Gene3D" id="3.30.70.260">
    <property type="match status" value="1"/>
</dbReference>
<feature type="domain" description="ACT" evidence="6">
    <location>
        <begin position="328"/>
        <end position="405"/>
    </location>
</feature>
<dbReference type="SUPFAM" id="SSF55021">
    <property type="entry name" value="ACT-like"/>
    <property type="match status" value="1"/>
</dbReference>
<dbReference type="GO" id="GO:0006567">
    <property type="term" value="P:L-threonine catabolic process"/>
    <property type="evidence" value="ECO:0007669"/>
    <property type="project" value="InterPro"/>
</dbReference>
<dbReference type="Pfam" id="PF00291">
    <property type="entry name" value="PALP"/>
    <property type="match status" value="1"/>
</dbReference>
<dbReference type="GO" id="GO:0009097">
    <property type="term" value="P:isoleucine biosynthetic process"/>
    <property type="evidence" value="ECO:0007669"/>
    <property type="project" value="TreeGrafter"/>
</dbReference>
<evidence type="ECO:0000256" key="2">
    <source>
        <dbReference type="ARBA" id="ARBA00010869"/>
    </source>
</evidence>
<gene>
    <name evidence="7" type="ORF">JV46_19380</name>
</gene>
<comment type="catalytic activity">
    <reaction evidence="5">
        <text>L-serine = pyruvate + NH4(+)</text>
        <dbReference type="Rhea" id="RHEA:19169"/>
        <dbReference type="ChEBI" id="CHEBI:15361"/>
        <dbReference type="ChEBI" id="CHEBI:28938"/>
        <dbReference type="ChEBI" id="CHEBI:33384"/>
        <dbReference type="EC" id="4.3.1.17"/>
    </reaction>
</comment>
<dbReference type="CDD" id="cd04886">
    <property type="entry name" value="ACT_ThrD-II-like"/>
    <property type="match status" value="1"/>
</dbReference>
<dbReference type="OrthoDB" id="9811476at2"/>
<dbReference type="eggNOG" id="COG1171">
    <property type="taxonomic scope" value="Bacteria"/>
</dbReference>
<dbReference type="Proteomes" id="UP000030856">
    <property type="component" value="Unassembled WGS sequence"/>
</dbReference>
<dbReference type="AlphaFoldDB" id="A0A0B0HEA3"/>
<organism evidence="7 8">
    <name type="scientific">Solemya velum gill symbiont</name>
    <dbReference type="NCBI Taxonomy" id="2340"/>
    <lineage>
        <taxon>Bacteria</taxon>
        <taxon>Pseudomonadati</taxon>
        <taxon>Pseudomonadota</taxon>
        <taxon>Gammaproteobacteria</taxon>
        <taxon>sulfur-oxidizing symbionts</taxon>
    </lineage>
</organism>
<evidence type="ECO:0000256" key="5">
    <source>
        <dbReference type="ARBA" id="ARBA00049406"/>
    </source>
</evidence>
<evidence type="ECO:0000256" key="3">
    <source>
        <dbReference type="ARBA" id="ARBA00022898"/>
    </source>
</evidence>
<dbReference type="GO" id="GO:0006565">
    <property type="term" value="P:L-serine catabolic process"/>
    <property type="evidence" value="ECO:0007669"/>
    <property type="project" value="TreeGrafter"/>
</dbReference>
<protein>
    <submittedName>
        <fullName evidence="7">L-threonine ammonia-lyase</fullName>
        <ecNumber evidence="7">4.3.1.19</ecNumber>
    </submittedName>
</protein>
<dbReference type="InterPro" id="IPR002912">
    <property type="entry name" value="ACT_dom"/>
</dbReference>
<dbReference type="EMBL" id="JRAA01000001">
    <property type="protein sequence ID" value="KHF25786.1"/>
    <property type="molecule type" value="Genomic_DNA"/>
</dbReference>
<dbReference type="PATRIC" id="fig|2340.3.peg.299"/>
<dbReference type="PANTHER" id="PTHR48078">
    <property type="entry name" value="THREONINE DEHYDRATASE, MITOCHONDRIAL-RELATED"/>
    <property type="match status" value="1"/>
</dbReference>
<dbReference type="EC" id="4.3.1.19" evidence="7"/>
<dbReference type="InterPro" id="IPR001926">
    <property type="entry name" value="TrpB-like_PALP"/>
</dbReference>
<dbReference type="SUPFAM" id="SSF53686">
    <property type="entry name" value="Tryptophan synthase beta subunit-like PLP-dependent enzymes"/>
    <property type="match status" value="1"/>
</dbReference>
<evidence type="ECO:0000259" key="6">
    <source>
        <dbReference type="PROSITE" id="PS51671"/>
    </source>
</evidence>
<dbReference type="PANTHER" id="PTHR48078:SF6">
    <property type="entry name" value="L-THREONINE DEHYDRATASE CATABOLIC TDCB"/>
    <property type="match status" value="1"/>
</dbReference>
<sequence>MIAFADIREAQDRIRDFIYKTPCAHSETLSHLTGCNLYLKLENLQMTGSFKERGSLNKILQLNKQQKAVGVITASAGNHAQGVAHAAGLCGIRAVIVMPETTPLAKIQGTSQLGAEIELYGSSYDEAYEKACELQQCHGYTFIHAFDDPAVIAGQGTIGLELVEQVPDIDAVVVPVGGGGLISGIALAVKESHPDIDIIGVEAERLPAMQQCVTSGRVIPLRTANTIADGISVARVGEHTLPIVSKLVSQIVTVSEEEIAAAIMTLLEREKSLAEGAGAVGVAAMLQHRMSSLKGKTVVVVVSGGNIDMTLLARIIDRGLENDGRVSYVTVVVPDKPGSIAILATLAARHGANILHITQNRHASEVGLEESEVELTLETKGHNHVNEIIAELKKNGISVKSNNLD</sequence>
<dbReference type="InterPro" id="IPR036052">
    <property type="entry name" value="TrpB-like_PALP_sf"/>
</dbReference>
<dbReference type="GO" id="GO:0003941">
    <property type="term" value="F:L-serine ammonia-lyase activity"/>
    <property type="evidence" value="ECO:0007669"/>
    <property type="project" value="UniProtKB-EC"/>
</dbReference>
<proteinExistence type="inferred from homology"/>
<comment type="cofactor">
    <cofactor evidence="1">
        <name>pyridoxal 5'-phosphate</name>
        <dbReference type="ChEBI" id="CHEBI:597326"/>
    </cofactor>
</comment>
<dbReference type="FunFam" id="3.40.50.1100:FF:000007">
    <property type="entry name" value="L-threonine dehydratase catabolic TdcB"/>
    <property type="match status" value="1"/>
</dbReference>
<dbReference type="InterPro" id="IPR050147">
    <property type="entry name" value="Ser/Thr_Dehydratase"/>
</dbReference>
<dbReference type="Gene3D" id="3.40.50.1100">
    <property type="match status" value="2"/>
</dbReference>
<dbReference type="GO" id="GO:0004794">
    <property type="term" value="F:threonine deaminase activity"/>
    <property type="evidence" value="ECO:0007669"/>
    <property type="project" value="UniProtKB-EC"/>
</dbReference>
<dbReference type="PROSITE" id="PS51671">
    <property type="entry name" value="ACT"/>
    <property type="match status" value="1"/>
</dbReference>
<reference evidence="7 8" key="1">
    <citation type="journal article" date="2014" name="BMC Genomics">
        <title>The genome of the intracellular bacterium of the coastal bivalve, Solemya velum: a blueprint for thriving in and out of symbiosis.</title>
        <authorList>
            <person name="Dmytrenko O."/>
            <person name="Russell S.L."/>
            <person name="Loo W.T."/>
            <person name="Fontanez K.M."/>
            <person name="Liao L."/>
            <person name="Roeselers G."/>
            <person name="Sharma R."/>
            <person name="Stewart F.J."/>
            <person name="Newton I.L."/>
            <person name="Woyke T."/>
            <person name="Wu D."/>
            <person name="Lang J.M."/>
            <person name="Eisen J.A."/>
            <person name="Cavanaugh C.M."/>
        </authorList>
    </citation>
    <scope>NUCLEOTIDE SEQUENCE [LARGE SCALE GENOMIC DNA]</scope>
    <source>
        <strain evidence="7 8">WH</strain>
    </source>
</reference>
<dbReference type="STRING" id="2340.JV46_19380"/>
<evidence type="ECO:0000256" key="1">
    <source>
        <dbReference type="ARBA" id="ARBA00001933"/>
    </source>
</evidence>
<keyword evidence="4 7" id="KW-0456">Lyase</keyword>
<evidence type="ECO:0000313" key="8">
    <source>
        <dbReference type="Proteomes" id="UP000030856"/>
    </source>
</evidence>
<dbReference type="InterPro" id="IPR045865">
    <property type="entry name" value="ACT-like_dom_sf"/>
</dbReference>
<dbReference type="RefSeq" id="WP_043115464.1">
    <property type="nucleotide sequence ID" value="NZ_JRAA01000001.1"/>
</dbReference>